<feature type="region of interest" description="Disordered" evidence="1">
    <location>
        <begin position="1"/>
        <end position="26"/>
    </location>
</feature>
<gene>
    <name evidence="2" type="ORF">QWZ16_23855</name>
</gene>
<sequence length="97" mass="10905">MSLDDALKQAVNNRKQPARSTFDQTEKTHSFESDCLSLAKETGFTFAAIQYMTTKAPDKTGFDFSQFKAESRRIAMRSSHIGVRIVCDAIGARGRRR</sequence>
<name>A0ABT8BZP3_9VIBR</name>
<evidence type="ECO:0000256" key="1">
    <source>
        <dbReference type="SAM" id="MobiDB-lite"/>
    </source>
</evidence>
<proteinExistence type="predicted"/>
<keyword evidence="3" id="KW-1185">Reference proteome</keyword>
<comment type="caution">
    <text evidence="2">The sequence shown here is derived from an EMBL/GenBank/DDBJ whole genome shotgun (WGS) entry which is preliminary data.</text>
</comment>
<dbReference type="EMBL" id="JAUFQC010000028">
    <property type="protein sequence ID" value="MDN3612632.1"/>
    <property type="molecule type" value="Genomic_DNA"/>
</dbReference>
<protein>
    <submittedName>
        <fullName evidence="2">Uncharacterized protein</fullName>
    </submittedName>
</protein>
<dbReference type="Proteomes" id="UP001238540">
    <property type="component" value="Unassembled WGS sequence"/>
</dbReference>
<evidence type="ECO:0000313" key="3">
    <source>
        <dbReference type="Proteomes" id="UP001238540"/>
    </source>
</evidence>
<reference evidence="3" key="1">
    <citation type="journal article" date="2019" name="Int. J. Syst. Evol. Microbiol.">
        <title>The Global Catalogue of Microorganisms (GCM) 10K type strain sequencing project: providing services to taxonomists for standard genome sequencing and annotation.</title>
        <authorList>
            <consortium name="The Broad Institute Genomics Platform"/>
            <consortium name="The Broad Institute Genome Sequencing Center for Infectious Disease"/>
            <person name="Wu L."/>
            <person name="Ma J."/>
        </authorList>
    </citation>
    <scope>NUCLEOTIDE SEQUENCE [LARGE SCALE GENOMIC DNA]</scope>
    <source>
        <strain evidence="3">CECT 7398</strain>
    </source>
</reference>
<accession>A0ABT8BZP3</accession>
<dbReference type="RefSeq" id="WP_290313429.1">
    <property type="nucleotide sequence ID" value="NZ_JAUFQC010000028.1"/>
</dbReference>
<feature type="compositionally biased region" description="Polar residues" evidence="1">
    <location>
        <begin position="10"/>
        <end position="23"/>
    </location>
</feature>
<organism evidence="2 3">
    <name type="scientific">Vibrio ostreicida</name>
    <dbReference type="NCBI Taxonomy" id="526588"/>
    <lineage>
        <taxon>Bacteria</taxon>
        <taxon>Pseudomonadati</taxon>
        <taxon>Pseudomonadota</taxon>
        <taxon>Gammaproteobacteria</taxon>
        <taxon>Vibrionales</taxon>
        <taxon>Vibrionaceae</taxon>
        <taxon>Vibrio</taxon>
    </lineage>
</organism>
<evidence type="ECO:0000313" key="2">
    <source>
        <dbReference type="EMBL" id="MDN3612632.1"/>
    </source>
</evidence>